<gene>
    <name evidence="1" type="ORF">Aru02nite_09010</name>
</gene>
<reference evidence="1" key="1">
    <citation type="submission" date="2021-01" db="EMBL/GenBank/DDBJ databases">
        <title>Whole genome shotgun sequence of Actinocatenispora rupis NBRC 107355.</title>
        <authorList>
            <person name="Komaki H."/>
            <person name="Tamura T."/>
        </authorList>
    </citation>
    <scope>NUCLEOTIDE SEQUENCE</scope>
    <source>
        <strain evidence="1">NBRC 107355</strain>
    </source>
</reference>
<organism evidence="1 2">
    <name type="scientific">Actinocatenispora rupis</name>
    <dbReference type="NCBI Taxonomy" id="519421"/>
    <lineage>
        <taxon>Bacteria</taxon>
        <taxon>Bacillati</taxon>
        <taxon>Actinomycetota</taxon>
        <taxon>Actinomycetes</taxon>
        <taxon>Micromonosporales</taxon>
        <taxon>Micromonosporaceae</taxon>
        <taxon>Actinocatenispora</taxon>
    </lineage>
</organism>
<accession>A0A8J3NAX3</accession>
<evidence type="ECO:0000313" key="2">
    <source>
        <dbReference type="Proteomes" id="UP000612808"/>
    </source>
</evidence>
<dbReference type="EMBL" id="BOMB01000004">
    <property type="protein sequence ID" value="GID10012.1"/>
    <property type="molecule type" value="Genomic_DNA"/>
</dbReference>
<dbReference type="AlphaFoldDB" id="A0A8J3NAX3"/>
<sequence length="122" mass="13416">MLAAQVQQVLVADAVPLLHRGGYRPRLGEPPRVRNVRLGTRHPDGVVRDDFSCVPAGNVRVRPQWTVPTVHCGAPDRHPAVPTARMRARRVGGKRCPSELLLGLATGGQRRTLTGDRPRERP</sequence>
<proteinExistence type="predicted"/>
<name>A0A8J3NAX3_9ACTN</name>
<comment type="caution">
    <text evidence="1">The sequence shown here is derived from an EMBL/GenBank/DDBJ whole genome shotgun (WGS) entry which is preliminary data.</text>
</comment>
<protein>
    <submittedName>
        <fullName evidence="1">Uncharacterized protein</fullName>
    </submittedName>
</protein>
<evidence type="ECO:0000313" key="1">
    <source>
        <dbReference type="EMBL" id="GID10012.1"/>
    </source>
</evidence>
<dbReference type="Proteomes" id="UP000612808">
    <property type="component" value="Unassembled WGS sequence"/>
</dbReference>
<keyword evidence="2" id="KW-1185">Reference proteome</keyword>